<feature type="transmembrane region" description="Helical" evidence="7">
    <location>
        <begin position="272"/>
        <end position="289"/>
    </location>
</feature>
<dbReference type="Pfam" id="PF00892">
    <property type="entry name" value="EamA"/>
    <property type="match status" value="2"/>
</dbReference>
<evidence type="ECO:0000256" key="2">
    <source>
        <dbReference type="ARBA" id="ARBA00007362"/>
    </source>
</evidence>
<keyword evidence="3 7" id="KW-0812">Transmembrane</keyword>
<dbReference type="SUPFAM" id="SSF103481">
    <property type="entry name" value="Multidrug resistance efflux transporter EmrE"/>
    <property type="match status" value="2"/>
</dbReference>
<evidence type="ECO:0000259" key="8">
    <source>
        <dbReference type="Pfam" id="PF00892"/>
    </source>
</evidence>
<keyword evidence="4 7" id="KW-1133">Transmembrane helix</keyword>
<feature type="transmembrane region" description="Helical" evidence="7">
    <location>
        <begin position="146"/>
        <end position="165"/>
    </location>
</feature>
<keyword evidence="5 7" id="KW-0472">Membrane</keyword>
<gene>
    <name evidence="9" type="ORF">ABB07_33930</name>
</gene>
<feature type="domain" description="EamA" evidence="8">
    <location>
        <begin position="177"/>
        <end position="311"/>
    </location>
</feature>
<evidence type="ECO:0000256" key="3">
    <source>
        <dbReference type="ARBA" id="ARBA00022692"/>
    </source>
</evidence>
<feature type="domain" description="EamA" evidence="8">
    <location>
        <begin position="38"/>
        <end position="165"/>
    </location>
</feature>
<dbReference type="InterPro" id="IPR037185">
    <property type="entry name" value="EmrE-like"/>
</dbReference>
<dbReference type="EMBL" id="CP011497">
    <property type="protein sequence ID" value="AKJ14878.1"/>
    <property type="molecule type" value="Genomic_DNA"/>
</dbReference>
<feature type="transmembrane region" description="Helical" evidence="7">
    <location>
        <begin position="61"/>
        <end position="81"/>
    </location>
</feature>
<comment type="subcellular location">
    <subcellularLocation>
        <location evidence="1">Membrane</location>
        <topology evidence="1">Multi-pass membrane protein</topology>
    </subcellularLocation>
</comment>
<evidence type="ECO:0000313" key="9">
    <source>
        <dbReference type="EMBL" id="AKJ14878.1"/>
    </source>
</evidence>
<dbReference type="InterPro" id="IPR000620">
    <property type="entry name" value="EamA_dom"/>
</dbReference>
<dbReference type="Proteomes" id="UP000035366">
    <property type="component" value="Chromosome"/>
</dbReference>
<feature type="transmembrane region" description="Helical" evidence="7">
    <location>
        <begin position="295"/>
        <end position="313"/>
    </location>
</feature>
<evidence type="ECO:0000256" key="4">
    <source>
        <dbReference type="ARBA" id="ARBA00022989"/>
    </source>
</evidence>
<evidence type="ECO:0000256" key="6">
    <source>
        <dbReference type="SAM" id="MobiDB-lite"/>
    </source>
</evidence>
<dbReference type="PANTHER" id="PTHR32322">
    <property type="entry name" value="INNER MEMBRANE TRANSPORTER"/>
    <property type="match status" value="1"/>
</dbReference>
<evidence type="ECO:0000256" key="1">
    <source>
        <dbReference type="ARBA" id="ARBA00004141"/>
    </source>
</evidence>
<evidence type="ECO:0000313" key="10">
    <source>
        <dbReference type="Proteomes" id="UP000035366"/>
    </source>
</evidence>
<dbReference type="InterPro" id="IPR050638">
    <property type="entry name" value="AA-Vitamin_Transporters"/>
</dbReference>
<feature type="transmembrane region" description="Helical" evidence="7">
    <location>
        <begin position="93"/>
        <end position="114"/>
    </location>
</feature>
<sequence length="315" mass="32841">MPNSPVEGSERAPALRRLPVTADEPPGARRPADLAARVALVVVWSSGFISGKFGLRHAAPYTFATLRFAIAGATLLGVAALRREPLPRGRRLLHLAVAGTLVQAVQFSSIYMGMDLGVPSGLAALIIALYPLTASLLAVPLLHERVTAGQCLGLVLGLGGVVLAVSDGIDLSSDDLLGLGFLVFGLLGISAGTVYQKRFCGRMDPVGGNAVQLLAAALVVLVPALLVEGWDVDFTTSYAPALLWSALINSIVGVGLLYRLLQRHGTSQVSSLFYLVPMCTAVLAALLLGQRLGPLTLGGLLLATAGTLLANRVRR</sequence>
<feature type="transmembrane region" description="Helical" evidence="7">
    <location>
        <begin position="238"/>
        <end position="260"/>
    </location>
</feature>
<evidence type="ECO:0000256" key="7">
    <source>
        <dbReference type="SAM" id="Phobius"/>
    </source>
</evidence>
<evidence type="ECO:0000256" key="5">
    <source>
        <dbReference type="ARBA" id="ARBA00023136"/>
    </source>
</evidence>
<feature type="transmembrane region" description="Helical" evidence="7">
    <location>
        <begin position="207"/>
        <end position="226"/>
    </location>
</feature>
<feature type="transmembrane region" description="Helical" evidence="7">
    <location>
        <begin position="177"/>
        <end position="195"/>
    </location>
</feature>
<reference evidence="9 10" key="1">
    <citation type="journal article" date="2015" name="ISME J.">
        <title>Draft Genome Sequence of Streptomyces incarnatus NRRL8089, which Produces the Nucleoside Antibiotic Sinefungin.</title>
        <authorList>
            <person name="Oshima K."/>
            <person name="Hattori M."/>
            <person name="Shimizu H."/>
            <person name="Fukuda K."/>
            <person name="Nemoto M."/>
            <person name="Inagaki K."/>
            <person name="Tamura T."/>
        </authorList>
    </citation>
    <scope>NUCLEOTIDE SEQUENCE [LARGE SCALE GENOMIC DNA]</scope>
    <source>
        <strain evidence="9 10">NRRL 8089</strain>
    </source>
</reference>
<feature type="region of interest" description="Disordered" evidence="6">
    <location>
        <begin position="1"/>
        <end position="29"/>
    </location>
</feature>
<comment type="similarity">
    <text evidence="2">Belongs to the EamA transporter family.</text>
</comment>
<dbReference type="RefSeq" id="WP_208903736.1">
    <property type="nucleotide sequence ID" value="NZ_CP011497.1"/>
</dbReference>
<name>A0ABN4GM96_9ACTN</name>
<accession>A0ABN4GM96</accession>
<protein>
    <recommendedName>
        <fullName evidence="8">EamA domain-containing protein</fullName>
    </recommendedName>
</protein>
<proteinExistence type="inferred from homology"/>
<organism evidence="9 10">
    <name type="scientific">Streptomyces incarnatus</name>
    <dbReference type="NCBI Taxonomy" id="665007"/>
    <lineage>
        <taxon>Bacteria</taxon>
        <taxon>Bacillati</taxon>
        <taxon>Actinomycetota</taxon>
        <taxon>Actinomycetes</taxon>
        <taxon>Kitasatosporales</taxon>
        <taxon>Streptomycetaceae</taxon>
        <taxon>Streptomyces</taxon>
    </lineage>
</organism>
<keyword evidence="10" id="KW-1185">Reference proteome</keyword>
<feature type="transmembrane region" description="Helical" evidence="7">
    <location>
        <begin position="120"/>
        <end position="139"/>
    </location>
</feature>
<dbReference type="PANTHER" id="PTHR32322:SF2">
    <property type="entry name" value="EAMA DOMAIN-CONTAINING PROTEIN"/>
    <property type="match status" value="1"/>
</dbReference>